<keyword evidence="4" id="KW-1185">Reference proteome</keyword>
<comment type="caution">
    <text evidence="2">The sequence shown here is derived from an EMBL/GenBank/DDBJ whole genome shotgun (WGS) entry which is preliminary data.</text>
</comment>
<evidence type="ECO:0000313" key="4">
    <source>
        <dbReference type="Proteomes" id="UP000629596"/>
    </source>
</evidence>
<evidence type="ECO:0000313" key="3">
    <source>
        <dbReference type="Proteomes" id="UP000256321"/>
    </source>
</evidence>
<dbReference type="Proteomes" id="UP000629596">
    <property type="component" value="Unassembled WGS sequence"/>
</dbReference>
<accession>A0A3D8HDW5</accession>
<dbReference type="Proteomes" id="UP000256321">
    <property type="component" value="Unassembled WGS sequence"/>
</dbReference>
<evidence type="ECO:0000313" key="2">
    <source>
        <dbReference type="EMBL" id="RDU49164.1"/>
    </source>
</evidence>
<dbReference type="EMBL" id="QREV01000022">
    <property type="protein sequence ID" value="RDU49164.1"/>
    <property type="molecule type" value="Genomic_DNA"/>
</dbReference>
<organism evidence="2 3">
    <name type="scientific">Parabacteroides acidifaciens</name>
    <dbReference type="NCBI Taxonomy" id="2290935"/>
    <lineage>
        <taxon>Bacteria</taxon>
        <taxon>Pseudomonadati</taxon>
        <taxon>Bacteroidota</taxon>
        <taxon>Bacteroidia</taxon>
        <taxon>Bacteroidales</taxon>
        <taxon>Tannerellaceae</taxon>
        <taxon>Parabacteroides</taxon>
    </lineage>
</organism>
<gene>
    <name evidence="2" type="ORF">DWU89_10810</name>
    <name evidence="1" type="ORF">H8784_10540</name>
</gene>
<name>A0A3D8HDW5_9BACT</name>
<reference evidence="1 4" key="2">
    <citation type="submission" date="2020-08" db="EMBL/GenBank/DDBJ databases">
        <title>Genome public.</title>
        <authorList>
            <person name="Liu C."/>
            <person name="Sun Q."/>
        </authorList>
    </citation>
    <scope>NUCLEOTIDE SEQUENCE [LARGE SCALE GENOMIC DNA]</scope>
    <source>
        <strain evidence="1 4">426_9</strain>
    </source>
</reference>
<dbReference type="RefSeq" id="WP_115499657.1">
    <property type="nucleotide sequence ID" value="NZ_JACRTI010000022.1"/>
</dbReference>
<protein>
    <submittedName>
        <fullName evidence="2">Uncharacterized protein</fullName>
    </submittedName>
</protein>
<dbReference type="AlphaFoldDB" id="A0A3D8HDW5"/>
<evidence type="ECO:0000313" key="1">
    <source>
        <dbReference type="EMBL" id="MBC8602152.1"/>
    </source>
</evidence>
<reference evidence="2 3" key="1">
    <citation type="submission" date="2018-07" db="EMBL/GenBank/DDBJ databases">
        <title>Parabacteroides acidifaciens nov. sp., isolated from human feces.</title>
        <authorList>
            <person name="Wang Y.J."/>
        </authorList>
    </citation>
    <scope>NUCLEOTIDE SEQUENCE [LARGE SCALE GENOMIC DNA]</scope>
    <source>
        <strain evidence="2 3">426-9</strain>
    </source>
</reference>
<sequence>MANKEKIDYLLLDIRELETLVAGMRDAEVYPVSFFSQTFDLTHKILKDLHSLEAAQIEMLRKQMEEHQALIQSIPPSVAAPAETAQEPKIIAPEPKNIVPEPISAVADPVIAEQPEEIEATPKEVVTEAPREEIPVKEPVAVQPEPVVEPAPPTVEIPNKVTTAERGGLFLNDILEKKNLSDFRKAFSLNDRFRFRRELFGGDEARMNKAINDLNEIHSYEDSITYLNNELKWNIEDEAVADFIKLLEKRFL</sequence>
<dbReference type="EMBL" id="JACRTI010000022">
    <property type="protein sequence ID" value="MBC8602152.1"/>
    <property type="molecule type" value="Genomic_DNA"/>
</dbReference>
<proteinExistence type="predicted"/>